<protein>
    <recommendedName>
        <fullName evidence="4">Lipoprotein</fullName>
    </recommendedName>
</protein>
<feature type="signal peptide" evidence="1">
    <location>
        <begin position="1"/>
        <end position="22"/>
    </location>
</feature>
<reference evidence="2 3" key="1">
    <citation type="submission" date="2016-12" db="EMBL/GenBank/DDBJ databases">
        <title>The whole genome sequencing and assembly of Bacillus cohnii DSM 6307T strain.</title>
        <authorList>
            <person name="Lee Y.-J."/>
            <person name="Yi H."/>
            <person name="Bahn Y.-S."/>
            <person name="Kim J.F."/>
            <person name="Lee D.-W."/>
        </authorList>
    </citation>
    <scope>NUCLEOTIDE SEQUENCE [LARGE SCALE GENOMIC DNA]</scope>
    <source>
        <strain evidence="2 3">DSM 6307</strain>
    </source>
</reference>
<keyword evidence="3" id="KW-1185">Reference proteome</keyword>
<evidence type="ECO:0000313" key="3">
    <source>
        <dbReference type="Proteomes" id="UP000215224"/>
    </source>
</evidence>
<dbReference type="RefSeq" id="WP_066411050.1">
    <property type="nucleotide sequence ID" value="NZ_CP018866.1"/>
</dbReference>
<organism evidence="2 3">
    <name type="scientific">Sutcliffiella cohnii</name>
    <dbReference type="NCBI Taxonomy" id="33932"/>
    <lineage>
        <taxon>Bacteria</taxon>
        <taxon>Bacillati</taxon>
        <taxon>Bacillota</taxon>
        <taxon>Bacilli</taxon>
        <taxon>Bacillales</taxon>
        <taxon>Bacillaceae</taxon>
        <taxon>Sutcliffiella</taxon>
    </lineage>
</organism>
<dbReference type="AlphaFoldDB" id="A0A223KQZ4"/>
<dbReference type="Proteomes" id="UP000215224">
    <property type="component" value="Chromosome"/>
</dbReference>
<evidence type="ECO:0000256" key="1">
    <source>
        <dbReference type="SAM" id="SignalP"/>
    </source>
</evidence>
<evidence type="ECO:0000313" key="2">
    <source>
        <dbReference type="EMBL" id="AST91920.1"/>
    </source>
</evidence>
<sequence>MMENLKLCFLAFSLFLLVGCNSDIVVSPNITVEGETISTIGYSGTSADTESDKPPEIYEMLDITVVKPKAEISISYKDTPKKVLVKSWYGAKLVEDDRELKEYKITVPSEEGIYIYNLAARWNFRTASNSVFVIEVKR</sequence>
<dbReference type="KEGG" id="bcoh:BC6307_11865"/>
<proteinExistence type="predicted"/>
<dbReference type="PROSITE" id="PS51257">
    <property type="entry name" value="PROKAR_LIPOPROTEIN"/>
    <property type="match status" value="1"/>
</dbReference>
<name>A0A223KQZ4_9BACI</name>
<gene>
    <name evidence="2" type="ORF">BC6307_11865</name>
</gene>
<evidence type="ECO:0008006" key="4">
    <source>
        <dbReference type="Google" id="ProtNLM"/>
    </source>
</evidence>
<feature type="chain" id="PRO_5038448129" description="Lipoprotein" evidence="1">
    <location>
        <begin position="23"/>
        <end position="138"/>
    </location>
</feature>
<keyword evidence="1" id="KW-0732">Signal</keyword>
<dbReference type="EMBL" id="CP018866">
    <property type="protein sequence ID" value="AST91920.1"/>
    <property type="molecule type" value="Genomic_DNA"/>
</dbReference>
<accession>A0A223KQZ4</accession>
<dbReference type="STRING" id="1314751.GCA_001591425_00251"/>